<accession>A0A6F8V902</accession>
<dbReference type="InterPro" id="IPR036873">
    <property type="entry name" value="Rhodanese-like_dom_sf"/>
</dbReference>
<evidence type="ECO:0000256" key="1">
    <source>
        <dbReference type="SAM" id="SignalP"/>
    </source>
</evidence>
<dbReference type="KEGG" id="slac:SKTS_01410"/>
<feature type="domain" description="Rhodanese" evidence="2">
    <location>
        <begin position="287"/>
        <end position="391"/>
    </location>
</feature>
<dbReference type="EMBL" id="AP022853">
    <property type="protein sequence ID" value="BCB25255.1"/>
    <property type="molecule type" value="Genomic_DNA"/>
</dbReference>
<feature type="chain" id="PRO_5026324676" description="Rhodanese domain-containing protein" evidence="1">
    <location>
        <begin position="23"/>
        <end position="395"/>
    </location>
</feature>
<gene>
    <name evidence="3" type="ORF">SKTS_01410</name>
</gene>
<dbReference type="InterPro" id="IPR001763">
    <property type="entry name" value="Rhodanese-like_dom"/>
</dbReference>
<dbReference type="Pfam" id="PF00581">
    <property type="entry name" value="Rhodanese"/>
    <property type="match status" value="1"/>
</dbReference>
<dbReference type="Gene3D" id="3.40.250.10">
    <property type="entry name" value="Rhodanese-like domain"/>
    <property type="match status" value="1"/>
</dbReference>
<name>A0A6F8V902_9PROT</name>
<evidence type="ECO:0000259" key="2">
    <source>
        <dbReference type="PROSITE" id="PS50206"/>
    </source>
</evidence>
<dbReference type="Gene3D" id="3.40.190.10">
    <property type="entry name" value="Periplasmic binding protein-like II"/>
    <property type="match status" value="2"/>
</dbReference>
<dbReference type="CDD" id="cd00158">
    <property type="entry name" value="RHOD"/>
    <property type="match status" value="1"/>
</dbReference>
<organism evidence="3 4">
    <name type="scientific">Sulfurimicrobium lacus</name>
    <dbReference type="NCBI Taxonomy" id="2715678"/>
    <lineage>
        <taxon>Bacteria</taxon>
        <taxon>Pseudomonadati</taxon>
        <taxon>Pseudomonadota</taxon>
        <taxon>Betaproteobacteria</taxon>
        <taxon>Nitrosomonadales</taxon>
        <taxon>Sulfuricellaceae</taxon>
        <taxon>Sulfurimicrobium</taxon>
    </lineage>
</organism>
<dbReference type="GO" id="GO:0004792">
    <property type="term" value="F:thiosulfate-cyanide sulfurtransferase activity"/>
    <property type="evidence" value="ECO:0007669"/>
    <property type="project" value="TreeGrafter"/>
</dbReference>
<dbReference type="Proteomes" id="UP000502260">
    <property type="component" value="Chromosome"/>
</dbReference>
<evidence type="ECO:0000313" key="3">
    <source>
        <dbReference type="EMBL" id="BCB25255.1"/>
    </source>
</evidence>
<sequence length="395" mass="42959">MLRAISLFLVLAVMMGAGPARSAESLKMAAAPSDSERFADADVLNKYQALAKYLGAQLNTPVNFIPVASPFVAAKRASRGEYDMIIAPAHTIASVLKAGYNPLCKEGGEVGAVFVAGPNAKWASIKDASGTKLGLPPFESIQAGLARGELNSKSVETKKHFKEARYFRSQEAELFALEINSMDIIAVDSAMAEKWLKSHPGKIIQHTAEAPKMAFAVNTKRISPEQEKKIEGALLKYAEAETNARKKMAFSPTKREEFAAISSMLNTTPTELAGTHVIEAKQASDMIAKGVLVIDARAEAEYVEGHIKGSLLVPYHEVSAKEVGFDAAEDKFDLTKLPQDKNTAMLLYCDGTPCWKSYKASVLAVRNGYRNIYWFRGGYPEWKAAGYPIEAGKTK</sequence>
<dbReference type="AlphaFoldDB" id="A0A6F8V902"/>
<evidence type="ECO:0000313" key="4">
    <source>
        <dbReference type="Proteomes" id="UP000502260"/>
    </source>
</evidence>
<dbReference type="SMART" id="SM00450">
    <property type="entry name" value="RHOD"/>
    <property type="match status" value="1"/>
</dbReference>
<keyword evidence="1" id="KW-0732">Signal</keyword>
<dbReference type="PROSITE" id="PS50206">
    <property type="entry name" value="RHODANESE_3"/>
    <property type="match status" value="1"/>
</dbReference>
<reference evidence="4" key="1">
    <citation type="submission" date="2020-03" db="EMBL/GenBank/DDBJ databases">
        <title>Complete genome sequence of sulfur-oxidizing bacterium skT11.</title>
        <authorList>
            <person name="Kanda M."/>
            <person name="Kojima H."/>
            <person name="Fukui M."/>
        </authorList>
    </citation>
    <scope>NUCLEOTIDE SEQUENCE [LARGE SCALE GENOMIC DNA]</scope>
    <source>
        <strain evidence="4">skT11</strain>
    </source>
</reference>
<proteinExistence type="predicted"/>
<dbReference type="SUPFAM" id="SSF53850">
    <property type="entry name" value="Periplasmic binding protein-like II"/>
    <property type="match status" value="1"/>
</dbReference>
<dbReference type="SUPFAM" id="SSF52821">
    <property type="entry name" value="Rhodanese/Cell cycle control phosphatase"/>
    <property type="match status" value="1"/>
</dbReference>
<feature type="signal peptide" evidence="1">
    <location>
        <begin position="1"/>
        <end position="22"/>
    </location>
</feature>
<dbReference type="PANTHER" id="PTHR44086:SF10">
    <property type="entry name" value="THIOSULFATE SULFURTRANSFERASE_RHODANESE-LIKE DOMAIN-CONTAINING PROTEIN 3"/>
    <property type="match status" value="1"/>
</dbReference>
<protein>
    <recommendedName>
        <fullName evidence="2">Rhodanese domain-containing protein</fullName>
    </recommendedName>
</protein>
<dbReference type="Pfam" id="PF12974">
    <property type="entry name" value="Phosphonate-bd"/>
    <property type="match status" value="1"/>
</dbReference>
<keyword evidence="4" id="KW-1185">Reference proteome</keyword>
<dbReference type="PANTHER" id="PTHR44086">
    <property type="entry name" value="THIOSULFATE SULFURTRANSFERASE RDL2, MITOCHONDRIAL-RELATED"/>
    <property type="match status" value="1"/>
</dbReference>